<evidence type="ECO:0000259" key="2">
    <source>
        <dbReference type="PROSITE" id="PS51236"/>
    </source>
</evidence>
<dbReference type="Proteomes" id="UP000007110">
    <property type="component" value="Unassembled WGS sequence"/>
</dbReference>
<dbReference type="OMA" id="HYNMENT"/>
<dbReference type="RefSeq" id="XP_030849672.1">
    <property type="nucleotide sequence ID" value="XM_030993812.1"/>
</dbReference>
<name>A0A7M7PFW4_STRPU</name>
<dbReference type="SUPFAM" id="SSF49899">
    <property type="entry name" value="Concanavalin A-like lectins/glucanases"/>
    <property type="match status" value="2"/>
</dbReference>
<proteinExistence type="predicted"/>
<dbReference type="GO" id="GO:0005576">
    <property type="term" value="C:extracellular region"/>
    <property type="evidence" value="ECO:0007669"/>
    <property type="project" value="InterPro"/>
</dbReference>
<dbReference type="GeneID" id="105444601"/>
<dbReference type="InterPro" id="IPR013320">
    <property type="entry name" value="ConA-like_dom_sf"/>
</dbReference>
<keyword evidence="4" id="KW-1185">Reference proteome</keyword>
<dbReference type="Pfam" id="PF05735">
    <property type="entry name" value="TSP_C"/>
    <property type="match status" value="1"/>
</dbReference>
<dbReference type="PANTHER" id="PTHR10199">
    <property type="entry name" value="THROMBOSPONDIN"/>
    <property type="match status" value="1"/>
</dbReference>
<dbReference type="PROSITE" id="PS51236">
    <property type="entry name" value="TSP_CTER"/>
    <property type="match status" value="1"/>
</dbReference>
<evidence type="ECO:0000256" key="1">
    <source>
        <dbReference type="SAM" id="MobiDB-lite"/>
    </source>
</evidence>
<dbReference type="EnsemblMetazoa" id="XM_030993812">
    <property type="protein sequence ID" value="XP_030849672"/>
    <property type="gene ID" value="LOC105444601"/>
</dbReference>
<dbReference type="InterPro" id="IPR008859">
    <property type="entry name" value="Thrombospondin_C"/>
</dbReference>
<dbReference type="OrthoDB" id="6146359at2759"/>
<sequence length="418" mass="48180">MQDPALLVSKEKIGDVVFSGTMYVDSDEATGEDMCIGLVFGYQNTKKFYVVQWWKTFRQKEDDEEWISNLGGLVIKTVLASTNDDKFNSALWYLGGYNDYTTRVWQDLDLKPWEYKTPYRWKLVHRPSIGKFRLQVFTVDGLFVDSGDIYHIQYSGGRVGVFSYGQSGCLWSNMQYDCLGRLNQALELDGQNSYIHVGDVESLEITGHFYIEMWCRVVPVSRDEIFPILSASDGSMALYIKNWTLFADYLDASISLRGVWNGSWTHVAIRAYIGYDLTILINGKESAKAPLIIHNEWTLNTHLYLGKGAGGELFRGMIDELKIYRYPFADATNLETLFTEYNFYSKSGYIVLYYSMDEELNGKCSCQVFFYKGVIGSVTFAPSVVDGRRFKHSYPRNKKRRRKRSIDDHVNEDMHDEL</sequence>
<reference evidence="3" key="2">
    <citation type="submission" date="2021-01" db="UniProtKB">
        <authorList>
            <consortium name="EnsemblMetazoa"/>
        </authorList>
    </citation>
    <scope>IDENTIFICATION</scope>
</reference>
<dbReference type="KEGG" id="spu:105444601"/>
<feature type="domain" description="TSP C-terminal" evidence="2">
    <location>
        <begin position="1"/>
        <end position="183"/>
    </location>
</feature>
<dbReference type="InParanoid" id="A0A7M7PFW4"/>
<feature type="region of interest" description="Disordered" evidence="1">
    <location>
        <begin position="395"/>
        <end position="418"/>
    </location>
</feature>
<dbReference type="GO" id="GO:0005509">
    <property type="term" value="F:calcium ion binding"/>
    <property type="evidence" value="ECO:0007669"/>
    <property type="project" value="InterPro"/>
</dbReference>
<feature type="compositionally biased region" description="Basic and acidic residues" evidence="1">
    <location>
        <begin position="405"/>
        <end position="418"/>
    </location>
</feature>
<dbReference type="GO" id="GO:0007155">
    <property type="term" value="P:cell adhesion"/>
    <property type="evidence" value="ECO:0007669"/>
    <property type="project" value="InterPro"/>
</dbReference>
<dbReference type="Gene3D" id="2.60.120.200">
    <property type="match status" value="2"/>
</dbReference>
<organism evidence="3 4">
    <name type="scientific">Strongylocentrotus purpuratus</name>
    <name type="common">Purple sea urchin</name>
    <dbReference type="NCBI Taxonomy" id="7668"/>
    <lineage>
        <taxon>Eukaryota</taxon>
        <taxon>Metazoa</taxon>
        <taxon>Echinodermata</taxon>
        <taxon>Eleutherozoa</taxon>
        <taxon>Echinozoa</taxon>
        <taxon>Echinoidea</taxon>
        <taxon>Euechinoidea</taxon>
        <taxon>Echinacea</taxon>
        <taxon>Camarodonta</taxon>
        <taxon>Echinidea</taxon>
        <taxon>Strongylocentrotidae</taxon>
        <taxon>Strongylocentrotus</taxon>
    </lineage>
</organism>
<dbReference type="FunFam" id="2.60.120.200:FF:000516">
    <property type="entry name" value="Uncharacterized protein"/>
    <property type="match status" value="1"/>
</dbReference>
<dbReference type="Pfam" id="PF13385">
    <property type="entry name" value="Laminin_G_3"/>
    <property type="match status" value="1"/>
</dbReference>
<feature type="compositionally biased region" description="Basic residues" evidence="1">
    <location>
        <begin position="395"/>
        <end position="404"/>
    </location>
</feature>
<accession>A0A7M7PFW4</accession>
<protein>
    <recommendedName>
        <fullName evidence="2">TSP C-terminal domain-containing protein</fullName>
    </recommendedName>
</protein>
<dbReference type="AlphaFoldDB" id="A0A7M7PFW4"/>
<reference evidence="4" key="1">
    <citation type="submission" date="2015-02" db="EMBL/GenBank/DDBJ databases">
        <title>Genome sequencing for Strongylocentrotus purpuratus.</title>
        <authorList>
            <person name="Murali S."/>
            <person name="Liu Y."/>
            <person name="Vee V."/>
            <person name="English A."/>
            <person name="Wang M."/>
            <person name="Skinner E."/>
            <person name="Han Y."/>
            <person name="Muzny D.M."/>
            <person name="Worley K.C."/>
            <person name="Gibbs R.A."/>
        </authorList>
    </citation>
    <scope>NUCLEOTIDE SEQUENCE</scope>
</reference>
<evidence type="ECO:0000313" key="4">
    <source>
        <dbReference type="Proteomes" id="UP000007110"/>
    </source>
</evidence>
<evidence type="ECO:0000313" key="3">
    <source>
        <dbReference type="EnsemblMetazoa" id="XP_030849672"/>
    </source>
</evidence>